<evidence type="ECO:0000256" key="4">
    <source>
        <dbReference type="ARBA" id="ARBA00022617"/>
    </source>
</evidence>
<organism evidence="11 12">
    <name type="scientific">Rhizoctonia solani</name>
    <dbReference type="NCBI Taxonomy" id="456999"/>
    <lineage>
        <taxon>Eukaryota</taxon>
        <taxon>Fungi</taxon>
        <taxon>Dikarya</taxon>
        <taxon>Basidiomycota</taxon>
        <taxon>Agaricomycotina</taxon>
        <taxon>Agaricomycetes</taxon>
        <taxon>Cantharellales</taxon>
        <taxon>Ceratobasidiaceae</taxon>
        <taxon>Rhizoctonia</taxon>
    </lineage>
</organism>
<dbReference type="OrthoDB" id="1470350at2759"/>
<comment type="pathway">
    <text evidence="2">Secondary metabolite biosynthesis.</text>
</comment>
<evidence type="ECO:0000256" key="5">
    <source>
        <dbReference type="ARBA" id="ARBA00022723"/>
    </source>
</evidence>
<evidence type="ECO:0000256" key="2">
    <source>
        <dbReference type="ARBA" id="ARBA00005179"/>
    </source>
</evidence>
<dbReference type="PROSITE" id="PS00086">
    <property type="entry name" value="CYTOCHROME_P450"/>
    <property type="match status" value="1"/>
</dbReference>
<keyword evidence="5 9" id="KW-0479">Metal-binding</keyword>
<dbReference type="Proteomes" id="UP000602905">
    <property type="component" value="Unassembled WGS sequence"/>
</dbReference>
<sequence length="585" mass="65389">MSYTQSPFDISQLQQLLDTALMTVKVRPLECSAGVLTTALAGYTLKRLLASSAYPNLDGPIQKSLIYGHLNYLVLPYNIGFHDALQDTYGSVSKVYGPFGSEDLFVSDPRFMHEVLVKESDSVFRHKQYFYDINNATFGPGLISSVGRRHKAQRKVGYMIEEKTHTDTLCLIDAESSIHGKTHEDLLLTTVTEMFYMIADDMKRAMVKDMGGAHSKELDMLRWCSSSALELMGTAGIGHSFGILHGVESEYSRVVKNYFPALAQIAPFRSLFPFVYRMGLSWLLAKLAGWAPSTIVREMKHIVDVQDRQAQEILLQKKEALKDPSKSKDMHDIMSVLLRANLEAREEDRLPEDQLLGQINTLIFAGHETTSGALSRTLHLLACHTTVQDRLRAELQEVPDTLSFDELNALPYLDALCREVLRLYPPAPYTERIALKDWVVPLKYPVKGKDGNPINEIHVLKGTKIYLALKEANRSKETWGDDADEFKPERWLQELPPSVADAKGPGVYSSMMTFSGGPRACIGFKFSILELKIVLSTLIKHFKFTPGSMEIDWLSCITMAPYPAGTKDVFGSGVSPSLPLIVTAL</sequence>
<evidence type="ECO:0000256" key="6">
    <source>
        <dbReference type="ARBA" id="ARBA00023002"/>
    </source>
</evidence>
<proteinExistence type="inferred from homology"/>
<dbReference type="PRINTS" id="PR00385">
    <property type="entry name" value="P450"/>
</dbReference>
<evidence type="ECO:0000313" key="11">
    <source>
        <dbReference type="EMBL" id="KAF8698331.1"/>
    </source>
</evidence>
<keyword evidence="8 10" id="KW-0503">Monooxygenase</keyword>
<dbReference type="Pfam" id="PF00067">
    <property type="entry name" value="p450"/>
    <property type="match status" value="1"/>
</dbReference>
<dbReference type="InterPro" id="IPR001128">
    <property type="entry name" value="Cyt_P450"/>
</dbReference>
<evidence type="ECO:0000256" key="1">
    <source>
        <dbReference type="ARBA" id="ARBA00001971"/>
    </source>
</evidence>
<dbReference type="AlphaFoldDB" id="A0A8H7HLQ6"/>
<dbReference type="SUPFAM" id="SSF48264">
    <property type="entry name" value="Cytochrome P450"/>
    <property type="match status" value="1"/>
</dbReference>
<dbReference type="InterPro" id="IPR002401">
    <property type="entry name" value="Cyt_P450_E_grp-I"/>
</dbReference>
<gene>
    <name evidence="11" type="ORF">RHS03_07660</name>
</gene>
<evidence type="ECO:0000256" key="9">
    <source>
        <dbReference type="PIRSR" id="PIRSR602401-1"/>
    </source>
</evidence>
<keyword evidence="4 9" id="KW-0349">Heme</keyword>
<dbReference type="GO" id="GO:0005506">
    <property type="term" value="F:iron ion binding"/>
    <property type="evidence" value="ECO:0007669"/>
    <property type="project" value="InterPro"/>
</dbReference>
<keyword evidence="7 9" id="KW-0408">Iron</keyword>
<reference evidence="11" key="1">
    <citation type="submission" date="2020-09" db="EMBL/GenBank/DDBJ databases">
        <title>Comparative genome analyses of four rice-infecting Rhizoctonia solani isolates reveal extensive enrichment of homogalacturonan modification genes.</title>
        <authorList>
            <person name="Lee D.-Y."/>
            <person name="Jeon J."/>
            <person name="Kim K.-T."/>
            <person name="Cheong K."/>
            <person name="Song H."/>
            <person name="Choi G."/>
            <person name="Ko J."/>
            <person name="Opiyo S.O."/>
            <person name="Zuo S."/>
            <person name="Madhav S."/>
            <person name="Lee Y.-H."/>
            <person name="Wang G.-L."/>
        </authorList>
    </citation>
    <scope>NUCLEOTIDE SEQUENCE</scope>
    <source>
        <strain evidence="11">AG1-IA WGL</strain>
    </source>
</reference>
<feature type="binding site" description="axial binding residue" evidence="9">
    <location>
        <position position="521"/>
    </location>
    <ligand>
        <name>heme</name>
        <dbReference type="ChEBI" id="CHEBI:30413"/>
    </ligand>
    <ligandPart>
        <name>Fe</name>
        <dbReference type="ChEBI" id="CHEBI:18248"/>
    </ligandPart>
</feature>
<protein>
    <submittedName>
        <fullName evidence="11">Cytochrome p450</fullName>
    </submittedName>
</protein>
<dbReference type="InterPro" id="IPR050121">
    <property type="entry name" value="Cytochrome_P450_monoxygenase"/>
</dbReference>
<feature type="non-terminal residue" evidence="11">
    <location>
        <position position="585"/>
    </location>
</feature>
<dbReference type="GO" id="GO:0020037">
    <property type="term" value="F:heme binding"/>
    <property type="evidence" value="ECO:0007669"/>
    <property type="project" value="InterPro"/>
</dbReference>
<evidence type="ECO:0000313" key="12">
    <source>
        <dbReference type="Proteomes" id="UP000602905"/>
    </source>
</evidence>
<dbReference type="EMBL" id="JACYCD010000265">
    <property type="protein sequence ID" value="KAF8698331.1"/>
    <property type="molecule type" value="Genomic_DNA"/>
</dbReference>
<dbReference type="PANTHER" id="PTHR24305:SF166">
    <property type="entry name" value="CYTOCHROME P450 12A4, MITOCHONDRIAL-RELATED"/>
    <property type="match status" value="1"/>
</dbReference>
<dbReference type="InterPro" id="IPR017972">
    <property type="entry name" value="Cyt_P450_CS"/>
</dbReference>
<comment type="cofactor">
    <cofactor evidence="1 9">
        <name>heme</name>
        <dbReference type="ChEBI" id="CHEBI:30413"/>
    </cofactor>
</comment>
<evidence type="ECO:0000256" key="10">
    <source>
        <dbReference type="RuleBase" id="RU000461"/>
    </source>
</evidence>
<name>A0A8H7HLQ6_9AGAM</name>
<accession>A0A8H7HLQ6</accession>
<comment type="similarity">
    <text evidence="3 10">Belongs to the cytochrome P450 family.</text>
</comment>
<dbReference type="GO" id="GO:0016705">
    <property type="term" value="F:oxidoreductase activity, acting on paired donors, with incorporation or reduction of molecular oxygen"/>
    <property type="evidence" value="ECO:0007669"/>
    <property type="project" value="InterPro"/>
</dbReference>
<evidence type="ECO:0000256" key="8">
    <source>
        <dbReference type="ARBA" id="ARBA00023033"/>
    </source>
</evidence>
<keyword evidence="6 10" id="KW-0560">Oxidoreductase</keyword>
<dbReference type="PANTHER" id="PTHR24305">
    <property type="entry name" value="CYTOCHROME P450"/>
    <property type="match status" value="1"/>
</dbReference>
<dbReference type="InterPro" id="IPR036396">
    <property type="entry name" value="Cyt_P450_sf"/>
</dbReference>
<evidence type="ECO:0000256" key="7">
    <source>
        <dbReference type="ARBA" id="ARBA00023004"/>
    </source>
</evidence>
<dbReference type="PRINTS" id="PR00463">
    <property type="entry name" value="EP450I"/>
</dbReference>
<dbReference type="GO" id="GO:0004497">
    <property type="term" value="F:monooxygenase activity"/>
    <property type="evidence" value="ECO:0007669"/>
    <property type="project" value="UniProtKB-KW"/>
</dbReference>
<evidence type="ECO:0000256" key="3">
    <source>
        <dbReference type="ARBA" id="ARBA00010617"/>
    </source>
</evidence>
<comment type="caution">
    <text evidence="11">The sequence shown here is derived from an EMBL/GenBank/DDBJ whole genome shotgun (WGS) entry which is preliminary data.</text>
</comment>
<dbReference type="Gene3D" id="1.10.630.10">
    <property type="entry name" value="Cytochrome P450"/>
    <property type="match status" value="1"/>
</dbReference>